<protein>
    <submittedName>
        <fullName evidence="3">Uncharacterized protein</fullName>
    </submittedName>
</protein>
<keyword evidence="4" id="KW-1185">Reference proteome</keyword>
<feature type="transmembrane region" description="Helical" evidence="2">
    <location>
        <begin position="417"/>
        <end position="437"/>
    </location>
</feature>
<dbReference type="InterPro" id="IPR036259">
    <property type="entry name" value="MFS_trans_sf"/>
</dbReference>
<dbReference type="PANTHER" id="PTHR37891">
    <property type="entry name" value="OS06G0113900 PROTEIN"/>
    <property type="match status" value="1"/>
</dbReference>
<organism evidence="3 4">
    <name type="scientific">Rehmannia glutinosa</name>
    <name type="common">Chinese foxglove</name>
    <dbReference type="NCBI Taxonomy" id="99300"/>
    <lineage>
        <taxon>Eukaryota</taxon>
        <taxon>Viridiplantae</taxon>
        <taxon>Streptophyta</taxon>
        <taxon>Embryophyta</taxon>
        <taxon>Tracheophyta</taxon>
        <taxon>Spermatophyta</taxon>
        <taxon>Magnoliopsida</taxon>
        <taxon>eudicotyledons</taxon>
        <taxon>Gunneridae</taxon>
        <taxon>Pentapetalae</taxon>
        <taxon>asterids</taxon>
        <taxon>lamiids</taxon>
        <taxon>Lamiales</taxon>
        <taxon>Orobanchaceae</taxon>
        <taxon>Rehmannieae</taxon>
        <taxon>Rehmannia</taxon>
    </lineage>
</organism>
<feature type="transmembrane region" description="Helical" evidence="2">
    <location>
        <begin position="233"/>
        <end position="255"/>
    </location>
</feature>
<feature type="transmembrane region" description="Helical" evidence="2">
    <location>
        <begin position="162"/>
        <end position="182"/>
    </location>
</feature>
<dbReference type="Proteomes" id="UP001318860">
    <property type="component" value="Unassembled WGS sequence"/>
</dbReference>
<feature type="transmembrane region" description="Helical" evidence="2">
    <location>
        <begin position="58"/>
        <end position="81"/>
    </location>
</feature>
<accession>A0ABR0XH61</accession>
<feature type="transmembrane region" description="Helical" evidence="2">
    <location>
        <begin position="267"/>
        <end position="288"/>
    </location>
</feature>
<comment type="similarity">
    <text evidence="1">Belongs to the major facilitator superfamily. Phosphate:H(+) symporter (TC 2.A.1.9) family.</text>
</comment>
<feature type="transmembrane region" description="Helical" evidence="2">
    <location>
        <begin position="477"/>
        <end position="495"/>
    </location>
</feature>
<evidence type="ECO:0000256" key="1">
    <source>
        <dbReference type="ARBA" id="ARBA00044504"/>
    </source>
</evidence>
<keyword evidence="2" id="KW-0472">Membrane</keyword>
<gene>
    <name evidence="3" type="ORF">DH2020_005811</name>
</gene>
<feature type="transmembrane region" description="Helical" evidence="2">
    <location>
        <begin position="323"/>
        <end position="348"/>
    </location>
</feature>
<dbReference type="EMBL" id="JABTTQ020000004">
    <property type="protein sequence ID" value="KAK6158497.1"/>
    <property type="molecule type" value="Genomic_DNA"/>
</dbReference>
<reference evidence="3 4" key="1">
    <citation type="journal article" date="2021" name="Comput. Struct. Biotechnol. J.">
        <title>De novo genome assembly of the potent medicinal plant Rehmannia glutinosa using nanopore technology.</title>
        <authorList>
            <person name="Ma L."/>
            <person name="Dong C."/>
            <person name="Song C."/>
            <person name="Wang X."/>
            <person name="Zheng X."/>
            <person name="Niu Y."/>
            <person name="Chen S."/>
            <person name="Feng W."/>
        </authorList>
    </citation>
    <scope>NUCLEOTIDE SEQUENCE [LARGE SCALE GENOMIC DNA]</scope>
    <source>
        <strain evidence="3">DH-2019</strain>
    </source>
</reference>
<comment type="caution">
    <text evidence="3">The sequence shown here is derived from an EMBL/GenBank/DDBJ whole genome shotgun (WGS) entry which is preliminary data.</text>
</comment>
<feature type="transmembrane region" description="Helical" evidence="2">
    <location>
        <begin position="135"/>
        <end position="155"/>
    </location>
</feature>
<dbReference type="Gene3D" id="1.20.1250.20">
    <property type="entry name" value="MFS general substrate transporter like domains"/>
    <property type="match status" value="1"/>
</dbReference>
<sequence>MAEISPQIQERPKEGIEVNMAATPDVHSVGMKIQRAREVYKAYGGIEDKPTKGEIMVWYLYGLCSYFVHTVLIPIVFPLIISQTVPYPPEPHQGWLRSHKDLKCKQNEMQLFEGLVHSAIKLGDKNFSPLEWTSISWITGLILSAPILGIVSILLDYGHYQQLIAGAATGIGALFCLPAGFFRKSWIFPPYIAAIVAANTIVGAAHARHLGLMIRGFTGSTIPKRQFPNRRSFGSWLSLYSTAAGCLGAAIMASFTYHMFSHSDHFTAMWVVSIFSGLKWGVGMVHIFSTNRATASFTDSESNTFPITHVVSIFRYPHAAGSLAGVFLSSFMTMCIFGAGLLYAIGYLCIKTKNILFLFLIYFMVPLLSLPAAHPLQQVMKLDAEKMQLLGFILSTFTSGFGFYYRGTVWNKNHLLLFAAIQGTATGLLHAFGRVLWLDCSPAGKEGAFSVWFSWARALGACAGFALATAIPGNVGRAFGVSFCAGIVGMVVLIFGNISSLRGAKAAGHVIKSENASPVHGLDDDFSKGSVTTEVLPKGKVEDEASSKAVALHTRPKTNVPVKKGPDRTPRPVRAVTKNTCFFKQWVWIF</sequence>
<feature type="transmembrane region" description="Helical" evidence="2">
    <location>
        <begin position="449"/>
        <end position="471"/>
    </location>
</feature>
<name>A0ABR0XH61_REHGL</name>
<evidence type="ECO:0000256" key="2">
    <source>
        <dbReference type="SAM" id="Phobius"/>
    </source>
</evidence>
<dbReference type="PANTHER" id="PTHR37891:SF1">
    <property type="entry name" value="OS06G0113900 PROTEIN"/>
    <property type="match status" value="1"/>
</dbReference>
<feature type="transmembrane region" description="Helical" evidence="2">
    <location>
        <begin position="388"/>
        <end position="405"/>
    </location>
</feature>
<keyword evidence="2" id="KW-0812">Transmembrane</keyword>
<proteinExistence type="inferred from homology"/>
<evidence type="ECO:0000313" key="3">
    <source>
        <dbReference type="EMBL" id="KAK6158497.1"/>
    </source>
</evidence>
<feature type="transmembrane region" description="Helical" evidence="2">
    <location>
        <begin position="188"/>
        <end position="207"/>
    </location>
</feature>
<keyword evidence="2" id="KW-1133">Transmembrane helix</keyword>
<evidence type="ECO:0000313" key="4">
    <source>
        <dbReference type="Proteomes" id="UP001318860"/>
    </source>
</evidence>
<feature type="transmembrane region" description="Helical" evidence="2">
    <location>
        <begin position="354"/>
        <end position="376"/>
    </location>
</feature>